<dbReference type="Gramene" id="ONI19961">
    <property type="protein sequence ID" value="ONI19961"/>
    <property type="gene ID" value="PRUPE_3G307900"/>
</dbReference>
<evidence type="ECO:0000313" key="2">
    <source>
        <dbReference type="EMBL" id="ONI19961.1"/>
    </source>
</evidence>
<dbReference type="EMBL" id="CM007653">
    <property type="protein sequence ID" value="ONI19961.1"/>
    <property type="molecule type" value="Genomic_DNA"/>
</dbReference>
<proteinExistence type="predicted"/>
<name>A0A251Q7Z9_PRUPE</name>
<dbReference type="AlphaFoldDB" id="A0A251Q7Z9"/>
<reference evidence="2 3" key="1">
    <citation type="journal article" date="2013" name="Nat. Genet.">
        <title>The high-quality draft genome of peach (Prunus persica) identifies unique patterns of genetic diversity, domestication and genome evolution.</title>
        <authorList>
            <consortium name="International Peach Genome Initiative"/>
            <person name="Verde I."/>
            <person name="Abbott A.G."/>
            <person name="Scalabrin S."/>
            <person name="Jung S."/>
            <person name="Shu S."/>
            <person name="Marroni F."/>
            <person name="Zhebentyayeva T."/>
            <person name="Dettori M.T."/>
            <person name="Grimwood J."/>
            <person name="Cattonaro F."/>
            <person name="Zuccolo A."/>
            <person name="Rossini L."/>
            <person name="Jenkins J."/>
            <person name="Vendramin E."/>
            <person name="Meisel L.A."/>
            <person name="Decroocq V."/>
            <person name="Sosinski B."/>
            <person name="Prochnik S."/>
            <person name="Mitros T."/>
            <person name="Policriti A."/>
            <person name="Cipriani G."/>
            <person name="Dondini L."/>
            <person name="Ficklin S."/>
            <person name="Goodstein D.M."/>
            <person name="Xuan P."/>
            <person name="Del Fabbro C."/>
            <person name="Aramini V."/>
            <person name="Copetti D."/>
            <person name="Gonzalez S."/>
            <person name="Horner D.S."/>
            <person name="Falchi R."/>
            <person name="Lucas S."/>
            <person name="Mica E."/>
            <person name="Maldonado J."/>
            <person name="Lazzari B."/>
            <person name="Bielenberg D."/>
            <person name="Pirona R."/>
            <person name="Miculan M."/>
            <person name="Barakat A."/>
            <person name="Testolin R."/>
            <person name="Stella A."/>
            <person name="Tartarini S."/>
            <person name="Tonutti P."/>
            <person name="Arus P."/>
            <person name="Orellana A."/>
            <person name="Wells C."/>
            <person name="Main D."/>
            <person name="Vizzotto G."/>
            <person name="Silva H."/>
            <person name="Salamini F."/>
            <person name="Schmutz J."/>
            <person name="Morgante M."/>
            <person name="Rokhsar D.S."/>
        </authorList>
    </citation>
    <scope>NUCLEOTIDE SEQUENCE [LARGE SCALE GENOMIC DNA]</scope>
    <source>
        <strain evidence="3">cv. Nemared</strain>
    </source>
</reference>
<accession>A0A251Q7Z9</accession>
<gene>
    <name evidence="2" type="ORF">PRUPE_3G307900</name>
</gene>
<sequence length="68" mass="8023">MLDFSFDLCLCILLFIYTCLYVFFIIILKQITKIKVQPHTSLSIFTNNNIILFNDENLNAPFFFSHLV</sequence>
<keyword evidence="1" id="KW-0472">Membrane</keyword>
<protein>
    <submittedName>
        <fullName evidence="2">Uncharacterized protein</fullName>
    </submittedName>
</protein>
<keyword evidence="3" id="KW-1185">Reference proteome</keyword>
<keyword evidence="1" id="KW-0812">Transmembrane</keyword>
<dbReference type="Proteomes" id="UP000006882">
    <property type="component" value="Chromosome G3"/>
</dbReference>
<organism evidence="2 3">
    <name type="scientific">Prunus persica</name>
    <name type="common">Peach</name>
    <name type="synonym">Amygdalus persica</name>
    <dbReference type="NCBI Taxonomy" id="3760"/>
    <lineage>
        <taxon>Eukaryota</taxon>
        <taxon>Viridiplantae</taxon>
        <taxon>Streptophyta</taxon>
        <taxon>Embryophyta</taxon>
        <taxon>Tracheophyta</taxon>
        <taxon>Spermatophyta</taxon>
        <taxon>Magnoliopsida</taxon>
        <taxon>eudicotyledons</taxon>
        <taxon>Gunneridae</taxon>
        <taxon>Pentapetalae</taxon>
        <taxon>rosids</taxon>
        <taxon>fabids</taxon>
        <taxon>Rosales</taxon>
        <taxon>Rosaceae</taxon>
        <taxon>Amygdaloideae</taxon>
        <taxon>Amygdaleae</taxon>
        <taxon>Prunus</taxon>
    </lineage>
</organism>
<feature type="transmembrane region" description="Helical" evidence="1">
    <location>
        <begin position="6"/>
        <end position="28"/>
    </location>
</feature>
<keyword evidence="1" id="KW-1133">Transmembrane helix</keyword>
<evidence type="ECO:0000313" key="3">
    <source>
        <dbReference type="Proteomes" id="UP000006882"/>
    </source>
</evidence>
<evidence type="ECO:0000256" key="1">
    <source>
        <dbReference type="SAM" id="Phobius"/>
    </source>
</evidence>